<accession>A0A5N5WQ43</accession>
<dbReference type="GO" id="GO:0000139">
    <property type="term" value="C:Golgi membrane"/>
    <property type="evidence" value="ECO:0007669"/>
    <property type="project" value="UniProtKB-SubCell"/>
</dbReference>
<name>A0A5N5WQ43_9EURO</name>
<evidence type="ECO:0000256" key="1">
    <source>
        <dbReference type="ARBA" id="ARBA00004323"/>
    </source>
</evidence>
<organism evidence="12 13">
    <name type="scientific">Aspergillus leporis</name>
    <dbReference type="NCBI Taxonomy" id="41062"/>
    <lineage>
        <taxon>Eukaryota</taxon>
        <taxon>Fungi</taxon>
        <taxon>Dikarya</taxon>
        <taxon>Ascomycota</taxon>
        <taxon>Pezizomycotina</taxon>
        <taxon>Eurotiomycetes</taxon>
        <taxon>Eurotiomycetidae</taxon>
        <taxon>Eurotiales</taxon>
        <taxon>Aspergillaceae</taxon>
        <taxon>Aspergillus</taxon>
        <taxon>Aspergillus subgen. Circumdati</taxon>
    </lineage>
</organism>
<evidence type="ECO:0000256" key="8">
    <source>
        <dbReference type="ARBA" id="ARBA00023034"/>
    </source>
</evidence>
<evidence type="ECO:0000313" key="13">
    <source>
        <dbReference type="Proteomes" id="UP000326565"/>
    </source>
</evidence>
<dbReference type="InterPro" id="IPR029044">
    <property type="entry name" value="Nucleotide-diphossugar_trans"/>
</dbReference>
<dbReference type="SUPFAM" id="SSF53448">
    <property type="entry name" value="Nucleotide-diphospho-sugar transferases"/>
    <property type="match status" value="1"/>
</dbReference>
<evidence type="ECO:0000256" key="9">
    <source>
        <dbReference type="ARBA" id="ARBA00023136"/>
    </source>
</evidence>
<evidence type="ECO:0000256" key="6">
    <source>
        <dbReference type="ARBA" id="ARBA00022968"/>
    </source>
</evidence>
<evidence type="ECO:0000256" key="10">
    <source>
        <dbReference type="SAM" id="MobiDB-lite"/>
    </source>
</evidence>
<dbReference type="Proteomes" id="UP000326565">
    <property type="component" value="Unassembled WGS sequence"/>
</dbReference>
<keyword evidence="7 11" id="KW-1133">Transmembrane helix</keyword>
<gene>
    <name evidence="12" type="ORF">BDV29DRAFT_194993</name>
</gene>
<evidence type="ECO:0000256" key="7">
    <source>
        <dbReference type="ARBA" id="ARBA00022989"/>
    </source>
</evidence>
<dbReference type="OrthoDB" id="4484309at2759"/>
<keyword evidence="9 11" id="KW-0472">Membrane</keyword>
<keyword evidence="8" id="KW-0333">Golgi apparatus</keyword>
<evidence type="ECO:0000256" key="5">
    <source>
        <dbReference type="ARBA" id="ARBA00022692"/>
    </source>
</evidence>
<dbReference type="EMBL" id="ML732347">
    <property type="protein sequence ID" value="KAB8069310.1"/>
    <property type="molecule type" value="Genomic_DNA"/>
</dbReference>
<evidence type="ECO:0000256" key="4">
    <source>
        <dbReference type="ARBA" id="ARBA00022679"/>
    </source>
</evidence>
<keyword evidence="6" id="KW-0735">Signal-anchor</keyword>
<proteinExistence type="inferred from homology"/>
<keyword evidence="5 11" id="KW-0812">Transmembrane</keyword>
<dbReference type="GO" id="GO:0000026">
    <property type="term" value="F:alpha-1,2-mannosyltransferase activity"/>
    <property type="evidence" value="ECO:0007669"/>
    <property type="project" value="TreeGrafter"/>
</dbReference>
<sequence>MAPTRQNGRRRPLLIALALVATFTWLLIHHRSKTEPLSNEAHTPNCDPPTRNSKAESVGFDPRNTKQPPNLLEMPDQDVGRIKNAHTKFVDTIKQSPPTLVYRPGTQGILRMLRQTGSNLPMEVFLAGWGDYDGYICQIILPSLNAKFVLLSEILDTVPSASNQGKNKYQYKPFAMLFFLFEEILFLVADAFPLQRPEIVFESELFKSRGLIAWPDFWGMTVSPLYYKIASQERLAPNIRQTHLRTLLLSTYYNYYGPSETFTAAATVLNQPFYQVSEPIRALGRRTNDGFAGSTMVQYKPMEDYALTKKGVWRVKSSSSSAAPPLPFFVHINFPKFNPATVFIDNGPVVKEDGSDTRAWKAPDDVVKALGPGLDRLLWFETRWAACALEGKSISWNGQTGICGTVKDYWRAIHS</sequence>
<protein>
    <submittedName>
        <fullName evidence="12">Mannosyltransferase putative-domain-containing protein</fullName>
    </submittedName>
</protein>
<comment type="subcellular location">
    <subcellularLocation>
        <location evidence="1">Golgi apparatus membrane</location>
        <topology evidence="1">Single-pass type II membrane protein</topology>
    </subcellularLocation>
</comment>
<evidence type="ECO:0000256" key="3">
    <source>
        <dbReference type="ARBA" id="ARBA00009105"/>
    </source>
</evidence>
<evidence type="ECO:0000256" key="11">
    <source>
        <dbReference type="SAM" id="Phobius"/>
    </source>
</evidence>
<dbReference type="Pfam" id="PF11051">
    <property type="entry name" value="Mannosyl_trans3"/>
    <property type="match status" value="2"/>
</dbReference>
<comment type="pathway">
    <text evidence="2">Protein modification; protein glycosylation.</text>
</comment>
<feature type="region of interest" description="Disordered" evidence="10">
    <location>
        <begin position="34"/>
        <end position="73"/>
    </location>
</feature>
<keyword evidence="12" id="KW-0328">Glycosyltransferase</keyword>
<dbReference type="InterPro" id="IPR022751">
    <property type="entry name" value="Alpha_mannosyltransferase"/>
</dbReference>
<reference evidence="12 13" key="1">
    <citation type="submission" date="2019-04" db="EMBL/GenBank/DDBJ databases">
        <title>Friends and foes A comparative genomics study of 23 Aspergillus species from section Flavi.</title>
        <authorList>
            <consortium name="DOE Joint Genome Institute"/>
            <person name="Kjaerbolling I."/>
            <person name="Vesth T."/>
            <person name="Frisvad J.C."/>
            <person name="Nybo J.L."/>
            <person name="Theobald S."/>
            <person name="Kildgaard S."/>
            <person name="Isbrandt T."/>
            <person name="Kuo A."/>
            <person name="Sato A."/>
            <person name="Lyhne E.K."/>
            <person name="Kogle M.E."/>
            <person name="Wiebenga A."/>
            <person name="Kun R.S."/>
            <person name="Lubbers R.J."/>
            <person name="Makela M.R."/>
            <person name="Barry K."/>
            <person name="Chovatia M."/>
            <person name="Clum A."/>
            <person name="Daum C."/>
            <person name="Haridas S."/>
            <person name="He G."/>
            <person name="LaButti K."/>
            <person name="Lipzen A."/>
            <person name="Mondo S."/>
            <person name="Riley R."/>
            <person name="Salamov A."/>
            <person name="Simmons B.A."/>
            <person name="Magnuson J.K."/>
            <person name="Henrissat B."/>
            <person name="Mortensen U.H."/>
            <person name="Larsen T.O."/>
            <person name="Devries R.P."/>
            <person name="Grigoriev I.V."/>
            <person name="Machida M."/>
            <person name="Baker S.E."/>
            <person name="Andersen M.R."/>
        </authorList>
    </citation>
    <scope>NUCLEOTIDE SEQUENCE [LARGE SCALE GENOMIC DNA]</scope>
    <source>
        <strain evidence="12 13">CBS 151.66</strain>
    </source>
</reference>
<evidence type="ECO:0000256" key="2">
    <source>
        <dbReference type="ARBA" id="ARBA00004922"/>
    </source>
</evidence>
<dbReference type="PANTHER" id="PTHR31646">
    <property type="entry name" value="ALPHA-1,2-MANNOSYLTRANSFERASE MNN2"/>
    <property type="match status" value="1"/>
</dbReference>
<dbReference type="GO" id="GO:0046354">
    <property type="term" value="P:mannan biosynthetic process"/>
    <property type="evidence" value="ECO:0007669"/>
    <property type="project" value="TreeGrafter"/>
</dbReference>
<keyword evidence="4 12" id="KW-0808">Transferase</keyword>
<comment type="similarity">
    <text evidence="3">Belongs to the MNN1/MNT family.</text>
</comment>
<evidence type="ECO:0000313" key="12">
    <source>
        <dbReference type="EMBL" id="KAB8069310.1"/>
    </source>
</evidence>
<keyword evidence="13" id="KW-1185">Reference proteome</keyword>
<feature type="transmembrane region" description="Helical" evidence="11">
    <location>
        <begin position="12"/>
        <end position="28"/>
    </location>
</feature>
<dbReference type="PANTHER" id="PTHR31646:SF1">
    <property type="entry name" value="ALPHA-1,2-MANNOSYLTRANSFERASE MNN2"/>
    <property type="match status" value="1"/>
</dbReference>
<dbReference type="AlphaFoldDB" id="A0A5N5WQ43"/>